<dbReference type="NCBIfam" id="TIGR03619">
    <property type="entry name" value="F420_Rv2161c"/>
    <property type="match status" value="1"/>
</dbReference>
<keyword evidence="4" id="KW-0503">Monooxygenase</keyword>
<name>A0A932I1Z4_UNCTE</name>
<dbReference type="Proteomes" id="UP000782312">
    <property type="component" value="Unassembled WGS sequence"/>
</dbReference>
<dbReference type="InterPro" id="IPR050172">
    <property type="entry name" value="SsuD_RutA_monooxygenase"/>
</dbReference>
<protein>
    <submittedName>
        <fullName evidence="6">LLM class flavin-dependent oxidoreductase</fullName>
    </submittedName>
</protein>
<dbReference type="PANTHER" id="PTHR42847:SF8">
    <property type="entry name" value="CONSERVED PROTEIN"/>
    <property type="match status" value="1"/>
</dbReference>
<dbReference type="PANTHER" id="PTHR42847">
    <property type="entry name" value="ALKANESULFONATE MONOOXYGENASE"/>
    <property type="match status" value="1"/>
</dbReference>
<feature type="domain" description="Luciferase-like" evidence="5">
    <location>
        <begin position="22"/>
        <end position="269"/>
    </location>
</feature>
<evidence type="ECO:0000256" key="3">
    <source>
        <dbReference type="ARBA" id="ARBA00023002"/>
    </source>
</evidence>
<evidence type="ECO:0000256" key="4">
    <source>
        <dbReference type="ARBA" id="ARBA00023033"/>
    </source>
</evidence>
<dbReference type="GO" id="GO:0008726">
    <property type="term" value="F:alkanesulfonate monooxygenase activity"/>
    <property type="evidence" value="ECO:0007669"/>
    <property type="project" value="TreeGrafter"/>
</dbReference>
<evidence type="ECO:0000256" key="2">
    <source>
        <dbReference type="ARBA" id="ARBA00022643"/>
    </source>
</evidence>
<reference evidence="6" key="1">
    <citation type="submission" date="2020-07" db="EMBL/GenBank/DDBJ databases">
        <title>Huge and variable diversity of episymbiotic CPR bacteria and DPANN archaea in groundwater ecosystems.</title>
        <authorList>
            <person name="He C.Y."/>
            <person name="Keren R."/>
            <person name="Whittaker M."/>
            <person name="Farag I.F."/>
            <person name="Doudna J."/>
            <person name="Cate J.H.D."/>
            <person name="Banfield J.F."/>
        </authorList>
    </citation>
    <scope>NUCLEOTIDE SEQUENCE</scope>
    <source>
        <strain evidence="6">NC_groundwater_763_Ag_S-0.2um_68_21</strain>
    </source>
</reference>
<dbReference type="GO" id="GO:0046306">
    <property type="term" value="P:alkanesulfonate catabolic process"/>
    <property type="evidence" value="ECO:0007669"/>
    <property type="project" value="TreeGrafter"/>
</dbReference>
<gene>
    <name evidence="6" type="ORF">HYZ11_18140</name>
</gene>
<organism evidence="6 7">
    <name type="scientific">Tectimicrobiota bacterium</name>
    <dbReference type="NCBI Taxonomy" id="2528274"/>
    <lineage>
        <taxon>Bacteria</taxon>
        <taxon>Pseudomonadati</taxon>
        <taxon>Nitrospinota/Tectimicrobiota group</taxon>
        <taxon>Candidatus Tectimicrobiota</taxon>
    </lineage>
</organism>
<dbReference type="SUPFAM" id="SSF51679">
    <property type="entry name" value="Bacterial luciferase-like"/>
    <property type="match status" value="1"/>
</dbReference>
<evidence type="ECO:0000313" key="6">
    <source>
        <dbReference type="EMBL" id="MBI3129532.1"/>
    </source>
</evidence>
<dbReference type="EMBL" id="JACPUR010000041">
    <property type="protein sequence ID" value="MBI3129532.1"/>
    <property type="molecule type" value="Genomic_DNA"/>
</dbReference>
<sequence length="330" mass="35821">MPQPVEVGLILALTLRGLFIEDFGKMKEIAREAERLGFGSLWHCDHFISLDPNAYGAQSGFGSQAGGEGPPSRPMLEAWTALTALAGATKTIRLGTLVSCVHYRPPALLAKIAASLDAVSGGRVELGLGAGWVGTEYTAFGYPFPKASVRIAMLEEAIQLIRAMWSQPNPAYEGGYYQIAGAVCDPKPLQKPMPPIFTGGEGAKLLGVAARQADGYNCRWWPPERFLERRPILEAECKKAGRDPEKLRASLMVMVIPEKDRAKARAAREKLKVIPETGAIYGPPEECVKRLAAYVKAGVRHLLLTVPDLEEHPERLGLLGEEVLPALKGM</sequence>
<evidence type="ECO:0000259" key="5">
    <source>
        <dbReference type="Pfam" id="PF00296"/>
    </source>
</evidence>
<evidence type="ECO:0000256" key="1">
    <source>
        <dbReference type="ARBA" id="ARBA00022630"/>
    </source>
</evidence>
<accession>A0A932I1Z4</accession>
<comment type="caution">
    <text evidence="6">The sequence shown here is derived from an EMBL/GenBank/DDBJ whole genome shotgun (WGS) entry which is preliminary data.</text>
</comment>
<keyword evidence="3" id="KW-0560">Oxidoreductase</keyword>
<keyword evidence="1" id="KW-0285">Flavoprotein</keyword>
<proteinExistence type="predicted"/>
<dbReference type="Pfam" id="PF00296">
    <property type="entry name" value="Bac_luciferase"/>
    <property type="match status" value="1"/>
</dbReference>
<evidence type="ECO:0000313" key="7">
    <source>
        <dbReference type="Proteomes" id="UP000782312"/>
    </source>
</evidence>
<dbReference type="InterPro" id="IPR019921">
    <property type="entry name" value="Lucif-like_OxRdtase_Rv2161c"/>
</dbReference>
<dbReference type="AlphaFoldDB" id="A0A932I1Z4"/>
<keyword evidence="2" id="KW-0288">FMN</keyword>
<dbReference type="InterPro" id="IPR036661">
    <property type="entry name" value="Luciferase-like_sf"/>
</dbReference>
<dbReference type="Gene3D" id="3.20.20.30">
    <property type="entry name" value="Luciferase-like domain"/>
    <property type="match status" value="1"/>
</dbReference>
<dbReference type="InterPro" id="IPR011251">
    <property type="entry name" value="Luciferase-like_dom"/>
</dbReference>